<dbReference type="RefSeq" id="WP_114590284.1">
    <property type="nucleotide sequence ID" value="NZ_CP031165.1"/>
</dbReference>
<evidence type="ECO:0000313" key="2">
    <source>
        <dbReference type="EMBL" id="AXV05481.1"/>
    </source>
</evidence>
<name>A0A346XTD4_9ACTN</name>
<dbReference type="SUPFAM" id="SSF55718">
    <property type="entry name" value="SCP-like"/>
    <property type="match status" value="1"/>
</dbReference>
<evidence type="ECO:0000313" key="3">
    <source>
        <dbReference type="Proteomes" id="UP000264006"/>
    </source>
</evidence>
<reference evidence="2 3" key="1">
    <citation type="submission" date="2018-09" db="EMBL/GenBank/DDBJ databases">
        <title>Complete genome sequence of Euzebya sp. DY32-46 isolated from seawater of Pacific Ocean.</title>
        <authorList>
            <person name="Xu L."/>
            <person name="Wu Y.-H."/>
            <person name="Xu X.-W."/>
        </authorList>
    </citation>
    <scope>NUCLEOTIDE SEQUENCE [LARGE SCALE GENOMIC DNA]</scope>
    <source>
        <strain evidence="2 3">DY32-46</strain>
    </source>
</reference>
<sequence>MPTFPRAEWMTAYADTVAAHPRADAMSTALAGRFRFVVKAGGGLQTRLVHDMVVAPGGVFVAEPGDESIPATLTVTADYPRWKGLITGKADFVMSFVMRKVKVQGDLSTVRDQLSDARPLLECLHEVPTDFEF</sequence>
<dbReference type="Proteomes" id="UP000264006">
    <property type="component" value="Chromosome"/>
</dbReference>
<dbReference type="AlphaFoldDB" id="A0A346XTD4"/>
<dbReference type="Gene3D" id="3.30.1050.10">
    <property type="entry name" value="SCP2 sterol-binding domain"/>
    <property type="match status" value="1"/>
</dbReference>
<dbReference type="OrthoDB" id="5243187at2"/>
<feature type="domain" description="SCP2" evidence="1">
    <location>
        <begin position="21"/>
        <end position="110"/>
    </location>
</feature>
<dbReference type="InterPro" id="IPR003033">
    <property type="entry name" value="SCP2_sterol-bd_dom"/>
</dbReference>
<dbReference type="InterPro" id="IPR036527">
    <property type="entry name" value="SCP2_sterol-bd_dom_sf"/>
</dbReference>
<dbReference type="KEGG" id="euz:DVS28_a0780"/>
<proteinExistence type="predicted"/>
<gene>
    <name evidence="2" type="ORF">DVS28_a0780</name>
</gene>
<organism evidence="2 3">
    <name type="scientific">Euzebya pacifica</name>
    <dbReference type="NCBI Taxonomy" id="1608957"/>
    <lineage>
        <taxon>Bacteria</taxon>
        <taxon>Bacillati</taxon>
        <taxon>Actinomycetota</taxon>
        <taxon>Nitriliruptoria</taxon>
        <taxon>Euzebyales</taxon>
    </lineage>
</organism>
<protein>
    <recommendedName>
        <fullName evidence="1">SCP2 domain-containing protein</fullName>
    </recommendedName>
</protein>
<accession>A0A346XTD4</accession>
<dbReference type="EMBL" id="CP031165">
    <property type="protein sequence ID" value="AXV05481.1"/>
    <property type="molecule type" value="Genomic_DNA"/>
</dbReference>
<dbReference type="Pfam" id="PF02036">
    <property type="entry name" value="SCP2"/>
    <property type="match status" value="1"/>
</dbReference>
<evidence type="ECO:0000259" key="1">
    <source>
        <dbReference type="Pfam" id="PF02036"/>
    </source>
</evidence>
<keyword evidence="3" id="KW-1185">Reference proteome</keyword>